<keyword evidence="1" id="KW-0378">Hydrolase</keyword>
<dbReference type="Pfam" id="PF13419">
    <property type="entry name" value="HAD_2"/>
    <property type="match status" value="1"/>
</dbReference>
<gene>
    <name evidence="1" type="ORF">GL263_20695</name>
</gene>
<comment type="caution">
    <text evidence="1">The sequence shown here is derived from an EMBL/GenBank/DDBJ whole genome shotgun (WGS) entry which is preliminary data.</text>
</comment>
<dbReference type="NCBIfam" id="TIGR01509">
    <property type="entry name" value="HAD-SF-IA-v3"/>
    <property type="match status" value="1"/>
</dbReference>
<dbReference type="SUPFAM" id="SSF56784">
    <property type="entry name" value="HAD-like"/>
    <property type="match status" value="1"/>
</dbReference>
<protein>
    <submittedName>
        <fullName evidence="1">HAD family hydrolase</fullName>
    </submittedName>
</protein>
<dbReference type="InterPro" id="IPR050155">
    <property type="entry name" value="HAD-like_hydrolase_sf"/>
</dbReference>
<evidence type="ECO:0000313" key="1">
    <source>
        <dbReference type="EMBL" id="MBB1245950.1"/>
    </source>
</evidence>
<proteinExistence type="predicted"/>
<dbReference type="Gene3D" id="3.40.50.1000">
    <property type="entry name" value="HAD superfamily/HAD-like"/>
    <property type="match status" value="1"/>
</dbReference>
<dbReference type="InterPro" id="IPR006439">
    <property type="entry name" value="HAD-SF_hydro_IA"/>
</dbReference>
<reference evidence="2" key="1">
    <citation type="journal article" date="2020" name="Syst. Appl. Microbiol.">
        <title>Streptomyces alkaliterrae sp. nov., isolated from an alkaline soil, and emended descriptions of Streptomyces alkaliphilus, Streptomyces calidiresistens and Streptomyces durbertensis.</title>
        <authorList>
            <person name="Swiecimska M."/>
            <person name="Golinska P."/>
            <person name="Nouioui I."/>
            <person name="Wypij M."/>
            <person name="Rai M."/>
            <person name="Sangal V."/>
            <person name="Goodfellow M."/>
        </authorList>
    </citation>
    <scope>NUCLEOTIDE SEQUENCE [LARGE SCALE GENOMIC DNA]</scope>
    <source>
        <strain evidence="2">DSM 104538</strain>
    </source>
</reference>
<name>A0ABR6EKT6_9ACTN</name>
<dbReference type="InterPro" id="IPR036412">
    <property type="entry name" value="HAD-like_sf"/>
</dbReference>
<dbReference type="RefSeq" id="WP_182857234.1">
    <property type="nucleotide sequence ID" value="NZ_WMLF01000376.1"/>
</dbReference>
<evidence type="ECO:0000313" key="2">
    <source>
        <dbReference type="Proteomes" id="UP000766698"/>
    </source>
</evidence>
<dbReference type="PANTHER" id="PTHR43434:SF1">
    <property type="entry name" value="PHOSPHOGLYCOLATE PHOSPHATASE"/>
    <property type="match status" value="1"/>
</dbReference>
<dbReference type="Proteomes" id="UP000766698">
    <property type="component" value="Unassembled WGS sequence"/>
</dbReference>
<dbReference type="GO" id="GO:0016787">
    <property type="term" value="F:hydrolase activity"/>
    <property type="evidence" value="ECO:0007669"/>
    <property type="project" value="UniProtKB-KW"/>
</dbReference>
<sequence>MRDLLDSAECVVLGFDGPVCRLFVRHPAQDVAGRLRALLPDGGQEPPPGEAEPDHPLAVLRAALDGAADVGASENSLARRLGDALAAEELAAAATAWPTPYADQLIRTLHATGRRLAIVSDHAPEAVERYLRGRGLEALFAGNVHGRDADHPRPLPDPDVLRRALASTGVPPEAVLFVGDSARGLAAARAAGVRFAAYARDEERAARLTAGGAEHVVPSLLDLVDALHAPRVG</sequence>
<keyword evidence="2" id="KW-1185">Reference proteome</keyword>
<dbReference type="CDD" id="cd01427">
    <property type="entry name" value="HAD_like"/>
    <property type="match status" value="1"/>
</dbReference>
<dbReference type="InterPro" id="IPR041492">
    <property type="entry name" value="HAD_2"/>
</dbReference>
<dbReference type="PANTHER" id="PTHR43434">
    <property type="entry name" value="PHOSPHOGLYCOLATE PHOSPHATASE"/>
    <property type="match status" value="1"/>
</dbReference>
<organism evidence="1 2">
    <name type="scientific">Streptomyces durbertensis</name>
    <dbReference type="NCBI Taxonomy" id="2448886"/>
    <lineage>
        <taxon>Bacteria</taxon>
        <taxon>Bacillati</taxon>
        <taxon>Actinomycetota</taxon>
        <taxon>Actinomycetes</taxon>
        <taxon>Kitasatosporales</taxon>
        <taxon>Streptomycetaceae</taxon>
        <taxon>Streptomyces</taxon>
    </lineage>
</organism>
<dbReference type="EMBL" id="WMLF01000376">
    <property type="protein sequence ID" value="MBB1245950.1"/>
    <property type="molecule type" value="Genomic_DNA"/>
</dbReference>
<dbReference type="InterPro" id="IPR023214">
    <property type="entry name" value="HAD_sf"/>
</dbReference>
<accession>A0ABR6EKT6</accession>